<feature type="compositionally biased region" description="Pro residues" evidence="1">
    <location>
        <begin position="307"/>
        <end position="321"/>
    </location>
</feature>
<dbReference type="Gene3D" id="3.40.50.300">
    <property type="entry name" value="P-loop containing nucleotide triphosphate hydrolases"/>
    <property type="match status" value="1"/>
</dbReference>
<feature type="region of interest" description="Disordered" evidence="1">
    <location>
        <begin position="248"/>
        <end position="331"/>
    </location>
</feature>
<comment type="caution">
    <text evidence="2">The sequence shown here is derived from an EMBL/GenBank/DDBJ whole genome shotgun (WGS) entry which is preliminary data.</text>
</comment>
<organism evidence="2 3">
    <name type="scientific">Mesorhabditis spiculigera</name>
    <dbReference type="NCBI Taxonomy" id="96644"/>
    <lineage>
        <taxon>Eukaryota</taxon>
        <taxon>Metazoa</taxon>
        <taxon>Ecdysozoa</taxon>
        <taxon>Nematoda</taxon>
        <taxon>Chromadorea</taxon>
        <taxon>Rhabditida</taxon>
        <taxon>Rhabditina</taxon>
        <taxon>Rhabditomorpha</taxon>
        <taxon>Rhabditoidea</taxon>
        <taxon>Rhabditidae</taxon>
        <taxon>Mesorhabditinae</taxon>
        <taxon>Mesorhabditis</taxon>
    </lineage>
</organism>
<accession>A0AA36CQA0</accession>
<feature type="compositionally biased region" description="Acidic residues" evidence="1">
    <location>
        <begin position="768"/>
        <end position="778"/>
    </location>
</feature>
<dbReference type="PANTHER" id="PTHR32046">
    <property type="entry name" value="G DOMAIN-CONTAINING PROTEIN"/>
    <property type="match status" value="1"/>
</dbReference>
<feature type="compositionally biased region" description="Basic and acidic residues" evidence="1">
    <location>
        <begin position="623"/>
        <end position="643"/>
    </location>
</feature>
<dbReference type="Proteomes" id="UP001177023">
    <property type="component" value="Unassembled WGS sequence"/>
</dbReference>
<proteinExistence type="predicted"/>
<name>A0AA36CQA0_9BILA</name>
<gene>
    <name evidence="2" type="ORF">MSPICULIGERA_LOCUS11201</name>
</gene>
<dbReference type="SUPFAM" id="SSF52540">
    <property type="entry name" value="P-loop containing nucleoside triphosphate hydrolases"/>
    <property type="match status" value="1"/>
</dbReference>
<sequence length="882" mass="99406">MVERKESLKILNKFAGEDLTATLPNVRTVFAGDSHDGKQRESRVFLLLGASNTKKSELIDFMCNYFYGATLESEERFHIANEKFGNSTPPRSITTYVFNNAETTFRPIVIDTPGVGHNHECEKEIHDLFTSWLSHNDRHRIDVVGVVLSAQTRMTSAEEKELNKVLTYIPLHLRKNIVLLVGDSDGAPINIGILRRLNLHGHPEYKFNSECMFEKKHEDSLKEYLRENYWRMSEKNFAALFEQTERFEPKTISGQPHQEPRFTPIEGGRNLSDVTMSSVTTTTTTTKKVQNEETASSHYYSTIESLPPAPTRPAPPPPIPQVVPTSHGYSSTVTKTTTLEFGAGTHVDSALHLMDRYSPLPGKYEQPPSEYSSRYANIGYGTLPNQRYSEQTILSADPQRSDDSSNNGGTLSPMNDGTVRYVFDERSRTHVPHVISNGSSSETATENDTGVYAYGTLPEIKGTRIGQGLMPVRETVIDDIPVAPPRPHHGTVEIIGGNDREVLVDDAFQRDSNSRLSQHHLKGVSQQRTSTTQSSTVTYANHEHRAALANDDRPPVDGTGERISQMYSQIQKPPPPQVPQHGTRVGSAIHEAAYGSVSMRETSGRTVRRAPERVVNSGVEQEMATREEMLRRTAQDVQRDSYLERMAPSVPRPVPMPRNGSHPPTPDRNQQQHWTGSQQQISSQHQQQTTVTSTTRTDQHGRNTVMIPEQIRDSGSPVTYRIGLGQKQTTTTTDQVQRWGPEIPAYHERYPDPTQRPGYEPPPRHLAEEEETDDWSDEGQDRHGRVITDTTVTQTRVEHQGHRPSPIQPPPPNVQYDNDPRSPSDRVYPSTPKHDPLRNPLLEGQHDDPNTRRRKEMEKRCIVCRGARNRFEFLLLNPRATV</sequence>
<dbReference type="PANTHER" id="PTHR32046:SF11">
    <property type="entry name" value="IMMUNE-ASSOCIATED NUCLEOTIDE-BINDING PROTEIN 10-LIKE"/>
    <property type="match status" value="1"/>
</dbReference>
<protein>
    <recommendedName>
        <fullName evidence="4">RNA polymerase II-associated factor 1 homolog</fullName>
    </recommendedName>
</protein>
<evidence type="ECO:0000256" key="1">
    <source>
        <dbReference type="SAM" id="MobiDB-lite"/>
    </source>
</evidence>
<feature type="compositionally biased region" description="Polar residues" evidence="1">
    <location>
        <begin position="404"/>
        <end position="415"/>
    </location>
</feature>
<evidence type="ECO:0000313" key="3">
    <source>
        <dbReference type="Proteomes" id="UP001177023"/>
    </source>
</evidence>
<feature type="compositionally biased region" description="Polar residues" evidence="1">
    <location>
        <begin position="292"/>
        <end position="304"/>
    </location>
</feature>
<feature type="region of interest" description="Disordered" evidence="1">
    <location>
        <begin position="395"/>
        <end position="416"/>
    </location>
</feature>
<feature type="non-terminal residue" evidence="2">
    <location>
        <position position="1"/>
    </location>
</feature>
<feature type="region of interest" description="Disordered" evidence="1">
    <location>
        <begin position="594"/>
        <end position="855"/>
    </location>
</feature>
<keyword evidence="3" id="KW-1185">Reference proteome</keyword>
<feature type="compositionally biased region" description="Basic and acidic residues" evidence="1">
    <location>
        <begin position="844"/>
        <end position="855"/>
    </location>
</feature>
<dbReference type="InterPro" id="IPR027417">
    <property type="entry name" value="P-loop_NTPase"/>
</dbReference>
<reference evidence="2" key="1">
    <citation type="submission" date="2023-06" db="EMBL/GenBank/DDBJ databases">
        <authorList>
            <person name="Delattre M."/>
        </authorList>
    </citation>
    <scope>NUCLEOTIDE SEQUENCE</scope>
    <source>
        <strain evidence="2">AF72</strain>
    </source>
</reference>
<feature type="compositionally biased region" description="Low complexity" evidence="1">
    <location>
        <begin position="675"/>
        <end position="696"/>
    </location>
</feature>
<dbReference type="EMBL" id="CATQJA010002607">
    <property type="protein sequence ID" value="CAJ0572825.1"/>
    <property type="molecule type" value="Genomic_DNA"/>
</dbReference>
<dbReference type="AlphaFoldDB" id="A0AA36CQA0"/>
<evidence type="ECO:0008006" key="4">
    <source>
        <dbReference type="Google" id="ProtNLM"/>
    </source>
</evidence>
<evidence type="ECO:0000313" key="2">
    <source>
        <dbReference type="EMBL" id="CAJ0572825.1"/>
    </source>
</evidence>